<keyword evidence="2" id="KW-0547">Nucleotide-binding</keyword>
<evidence type="ECO:0000259" key="4">
    <source>
        <dbReference type="PROSITE" id="PS50893"/>
    </source>
</evidence>
<protein>
    <submittedName>
        <fullName evidence="5">Amino acid/amide ABC transporter ATP-binding protein 1, HAAT family</fullName>
    </submittedName>
</protein>
<dbReference type="AlphaFoldDB" id="A0A1H8ND61"/>
<dbReference type="PANTHER" id="PTHR45772:SF7">
    <property type="entry name" value="AMINO ACID ABC TRANSPORTER ATP-BINDING PROTEIN"/>
    <property type="match status" value="1"/>
</dbReference>
<keyword evidence="6" id="KW-1185">Reference proteome</keyword>
<dbReference type="SUPFAM" id="SSF52540">
    <property type="entry name" value="P-loop containing nucleoside triphosphate hydrolases"/>
    <property type="match status" value="1"/>
</dbReference>
<dbReference type="GO" id="GO:0005304">
    <property type="term" value="F:L-valine transmembrane transporter activity"/>
    <property type="evidence" value="ECO:0007669"/>
    <property type="project" value="TreeGrafter"/>
</dbReference>
<dbReference type="GO" id="GO:0015188">
    <property type="term" value="F:L-isoleucine transmembrane transporter activity"/>
    <property type="evidence" value="ECO:0007669"/>
    <property type="project" value="TreeGrafter"/>
</dbReference>
<dbReference type="InterPro" id="IPR027417">
    <property type="entry name" value="P-loop_NTPase"/>
</dbReference>
<dbReference type="GO" id="GO:1903805">
    <property type="term" value="P:L-valine import across plasma membrane"/>
    <property type="evidence" value="ECO:0007669"/>
    <property type="project" value="TreeGrafter"/>
</dbReference>
<dbReference type="InterPro" id="IPR051120">
    <property type="entry name" value="ABC_AA/LPS_Transport"/>
</dbReference>
<dbReference type="InterPro" id="IPR003439">
    <property type="entry name" value="ABC_transporter-like_ATP-bd"/>
</dbReference>
<dbReference type="GO" id="GO:0016887">
    <property type="term" value="F:ATP hydrolysis activity"/>
    <property type="evidence" value="ECO:0007669"/>
    <property type="project" value="InterPro"/>
</dbReference>
<name>A0A1H8ND61_9RHOB</name>
<evidence type="ECO:0000256" key="1">
    <source>
        <dbReference type="ARBA" id="ARBA00022448"/>
    </source>
</evidence>
<dbReference type="SMART" id="SM00382">
    <property type="entry name" value="AAA"/>
    <property type="match status" value="1"/>
</dbReference>
<keyword evidence="1" id="KW-0813">Transport</keyword>
<dbReference type="GO" id="GO:0015192">
    <property type="term" value="F:L-phenylalanine transmembrane transporter activity"/>
    <property type="evidence" value="ECO:0007669"/>
    <property type="project" value="TreeGrafter"/>
</dbReference>
<dbReference type="GO" id="GO:0005524">
    <property type="term" value="F:ATP binding"/>
    <property type="evidence" value="ECO:0007669"/>
    <property type="project" value="UniProtKB-KW"/>
</dbReference>
<keyword evidence="3 5" id="KW-0067">ATP-binding</keyword>
<dbReference type="GO" id="GO:1903806">
    <property type="term" value="P:L-isoleucine import across plasma membrane"/>
    <property type="evidence" value="ECO:0007669"/>
    <property type="project" value="TreeGrafter"/>
</dbReference>
<organism evidence="5 6">
    <name type="scientific">Paracoccus alcaliphilus</name>
    <dbReference type="NCBI Taxonomy" id="34002"/>
    <lineage>
        <taxon>Bacteria</taxon>
        <taxon>Pseudomonadati</taxon>
        <taxon>Pseudomonadota</taxon>
        <taxon>Alphaproteobacteria</taxon>
        <taxon>Rhodobacterales</taxon>
        <taxon>Paracoccaceae</taxon>
        <taxon>Paracoccus</taxon>
    </lineage>
</organism>
<dbReference type="InterPro" id="IPR003593">
    <property type="entry name" value="AAA+_ATPase"/>
</dbReference>
<proteinExistence type="predicted"/>
<dbReference type="PROSITE" id="PS50893">
    <property type="entry name" value="ABC_TRANSPORTER_2"/>
    <property type="match status" value="1"/>
</dbReference>
<evidence type="ECO:0000256" key="2">
    <source>
        <dbReference type="ARBA" id="ARBA00022741"/>
    </source>
</evidence>
<gene>
    <name evidence="5" type="ORF">SAMN04489859_10577</name>
</gene>
<evidence type="ECO:0000256" key="3">
    <source>
        <dbReference type="ARBA" id="ARBA00022840"/>
    </source>
</evidence>
<dbReference type="GO" id="GO:0042941">
    <property type="term" value="P:D-alanine transmembrane transport"/>
    <property type="evidence" value="ECO:0007669"/>
    <property type="project" value="TreeGrafter"/>
</dbReference>
<dbReference type="GO" id="GO:0005886">
    <property type="term" value="C:plasma membrane"/>
    <property type="evidence" value="ECO:0007669"/>
    <property type="project" value="TreeGrafter"/>
</dbReference>
<dbReference type="STRING" id="34002.SAMN04489859_10577"/>
<dbReference type="Pfam" id="PF00005">
    <property type="entry name" value="ABC_tran"/>
    <property type="match status" value="1"/>
</dbReference>
<feature type="domain" description="ABC transporter" evidence="4">
    <location>
        <begin position="13"/>
        <end position="253"/>
    </location>
</feature>
<sequence>MRSVQNTAAPPALDLRAVGRTFGSLRAVADVTLAIASGERRAILGPNGAGKTTLFNTLLGDFPPTSGTISLFGEDITRMRPQHRIRRGMGRTYQTSLLFDGLNVEENLYLAVRGMRTNRLSLLRPRRGDVALAQARATAERMRISHLLSRDVSDLSHGQRRQVEIGMALAAEPKVLMLDEPAAGLSAAERPELNRILAGLPRDLTLVLIEHDMDVALRNADMVTVMKDGRVVAEDLPGRISDNAVVREIYLGGGHH</sequence>
<dbReference type="OrthoDB" id="9806149at2"/>
<dbReference type="EMBL" id="FODE01000057">
    <property type="protein sequence ID" value="SEO27486.1"/>
    <property type="molecule type" value="Genomic_DNA"/>
</dbReference>
<dbReference type="Gene3D" id="3.40.50.300">
    <property type="entry name" value="P-loop containing nucleotide triphosphate hydrolases"/>
    <property type="match status" value="1"/>
</dbReference>
<reference evidence="5 6" key="1">
    <citation type="submission" date="2016-10" db="EMBL/GenBank/DDBJ databases">
        <authorList>
            <person name="de Groot N.N."/>
        </authorList>
    </citation>
    <scope>NUCLEOTIDE SEQUENCE [LARGE SCALE GENOMIC DNA]</scope>
    <source>
        <strain evidence="5 6">DSM 8512</strain>
    </source>
</reference>
<accession>A0A1H8ND61</accession>
<dbReference type="PANTHER" id="PTHR45772">
    <property type="entry name" value="CONSERVED COMPONENT OF ABC TRANSPORTER FOR NATURAL AMINO ACIDS-RELATED"/>
    <property type="match status" value="1"/>
</dbReference>
<dbReference type="Proteomes" id="UP000199054">
    <property type="component" value="Unassembled WGS sequence"/>
</dbReference>
<dbReference type="RefSeq" id="WP_090617345.1">
    <property type="nucleotide sequence ID" value="NZ_CP067124.1"/>
</dbReference>
<dbReference type="GO" id="GO:0015808">
    <property type="term" value="P:L-alanine transport"/>
    <property type="evidence" value="ECO:0007669"/>
    <property type="project" value="TreeGrafter"/>
</dbReference>
<evidence type="ECO:0000313" key="5">
    <source>
        <dbReference type="EMBL" id="SEO27486.1"/>
    </source>
</evidence>
<evidence type="ECO:0000313" key="6">
    <source>
        <dbReference type="Proteomes" id="UP000199054"/>
    </source>
</evidence>